<accession>A0A5B7LK88</accession>
<dbReference type="EMBL" id="MH837997">
    <property type="protein sequence ID" value="QBG82562.1"/>
    <property type="molecule type" value="Genomic_DNA"/>
</dbReference>
<reference evidence="2" key="1">
    <citation type="journal article" date="2019" name="Plant Physiol.">
        <title>Purine permease-type benzylisoquinoline alkaloid transporters in opium poppy.</title>
        <authorList>
            <person name="Dastmalchi M."/>
            <person name="Chang L."/>
            <person name="Chen R."/>
            <person name="Yu L."/>
            <person name="Chen X."/>
            <person name="Hagel J."/>
            <person name="Facchini P.J."/>
        </authorList>
    </citation>
    <scope>NUCLEOTIDE SEQUENCE</scope>
</reference>
<keyword evidence="1" id="KW-1133">Transmembrane helix</keyword>
<evidence type="ECO:0000256" key="1">
    <source>
        <dbReference type="SAM" id="Phobius"/>
    </source>
</evidence>
<evidence type="ECO:0000313" key="2">
    <source>
        <dbReference type="EMBL" id="QBG82562.1"/>
    </source>
</evidence>
<name>A0A5B7LK88_PAPSO</name>
<proteinExistence type="predicted"/>
<feature type="transmembrane region" description="Helical" evidence="1">
    <location>
        <begin position="44"/>
        <end position="70"/>
    </location>
</feature>
<keyword evidence="1" id="KW-0472">Membrane</keyword>
<keyword evidence="1" id="KW-0812">Transmembrane</keyword>
<sequence>MSNKCGLFYSYNMLYSRHSRHAIFLDGLFKDPPLVSGFENIPTIFSQVFLIVLIIMISSAGTQGFIGGIFDVVFGRRSPPSAQVVVQQPQPVFQPQPLAYPYVPGIVVDPNPYYAQPQVVKPGVVVDPNP</sequence>
<dbReference type="AlphaFoldDB" id="A0A5B7LK88"/>
<protein>
    <submittedName>
        <fullName evidence="2">Potassium/proton antiporter</fullName>
    </submittedName>
</protein>
<organism evidence="2">
    <name type="scientific">Papaver somniferum</name>
    <name type="common">Opium poppy</name>
    <dbReference type="NCBI Taxonomy" id="3469"/>
    <lineage>
        <taxon>Eukaryota</taxon>
        <taxon>Viridiplantae</taxon>
        <taxon>Streptophyta</taxon>
        <taxon>Embryophyta</taxon>
        <taxon>Tracheophyta</taxon>
        <taxon>Spermatophyta</taxon>
        <taxon>Magnoliopsida</taxon>
        <taxon>Ranunculales</taxon>
        <taxon>Papaveraceae</taxon>
        <taxon>Papaveroideae</taxon>
        <taxon>Papaver</taxon>
    </lineage>
</organism>